<dbReference type="NCBIfam" id="TIGR03514">
    <property type="entry name" value="GldB_lipo"/>
    <property type="match status" value="1"/>
</dbReference>
<dbReference type="Pfam" id="PF25594">
    <property type="entry name" value="GldB_lipo"/>
    <property type="match status" value="1"/>
</dbReference>
<keyword evidence="3" id="KW-1185">Reference proteome</keyword>
<reference evidence="2 3" key="1">
    <citation type="submission" date="2018-08" db="EMBL/GenBank/DDBJ databases">
        <title>Mucilaginibacter sp. MYSH2.</title>
        <authorList>
            <person name="Seo T."/>
        </authorList>
    </citation>
    <scope>NUCLEOTIDE SEQUENCE [LARGE SCALE GENOMIC DNA]</scope>
    <source>
        <strain evidence="2 3">MYSH2</strain>
    </source>
</reference>
<evidence type="ECO:0000256" key="1">
    <source>
        <dbReference type="SAM" id="SignalP"/>
    </source>
</evidence>
<dbReference type="OrthoDB" id="976022at2"/>
<dbReference type="AlphaFoldDB" id="A0A372NMY7"/>
<evidence type="ECO:0000313" key="2">
    <source>
        <dbReference type="EMBL" id="RFZ90314.1"/>
    </source>
</evidence>
<gene>
    <name evidence="2" type="primary">gldB</name>
    <name evidence="2" type="ORF">D0C36_21185</name>
</gene>
<keyword evidence="2" id="KW-0449">Lipoprotein</keyword>
<proteinExistence type="predicted"/>
<name>A0A372NMY7_9SPHI</name>
<organism evidence="2 3">
    <name type="scientific">Mucilaginibacter conchicola</name>
    <dbReference type="NCBI Taxonomy" id="2303333"/>
    <lineage>
        <taxon>Bacteria</taxon>
        <taxon>Pseudomonadati</taxon>
        <taxon>Bacteroidota</taxon>
        <taxon>Sphingobacteriia</taxon>
        <taxon>Sphingobacteriales</taxon>
        <taxon>Sphingobacteriaceae</taxon>
        <taxon>Mucilaginibacter</taxon>
    </lineage>
</organism>
<dbReference type="PROSITE" id="PS51257">
    <property type="entry name" value="PROKAR_LIPOPROTEIN"/>
    <property type="match status" value="1"/>
</dbReference>
<feature type="chain" id="PRO_5016852892" evidence="1">
    <location>
        <begin position="23"/>
        <end position="348"/>
    </location>
</feature>
<dbReference type="InterPro" id="IPR019853">
    <property type="entry name" value="GldB-like"/>
</dbReference>
<keyword evidence="1" id="KW-0732">Signal</keyword>
<sequence length="348" mass="40134">MPYSCKTTVIYASFVFCLLLTACGGRKTVDVSNIPVDVKVERFDKDFDLMRTKSMDQQAGVLYTKYGKFYQDFIERVLKAGSAQDTAYFGVLRQVFAGKAYLDLKHDVDAAYPNLDKQNAELTDAFRHIKYYFPKKNLPKVYAYFSGFQTQVTVGDGYFGIGLDLFLGADSRFYPALVQSFPHYISRRFTPDNITPRVVEGIAREDMFPENDEDNTLLAKMVYNGKILYFMDQTMPNVPDSTKIGYTQKQLKWCDDYQANIWGYFLEENLLYETDYQKIQKYLTEAPFTPGLGDNNESAPKLGVWTGWQIVKAYMDKHPEVTLPQLMADRNAQRILNESKYRPKNPKE</sequence>
<protein>
    <submittedName>
        <fullName evidence="2">Gliding motility lipoprotein GldB</fullName>
    </submittedName>
</protein>
<feature type="signal peptide" evidence="1">
    <location>
        <begin position="1"/>
        <end position="22"/>
    </location>
</feature>
<dbReference type="Proteomes" id="UP000264217">
    <property type="component" value="Unassembled WGS sequence"/>
</dbReference>
<evidence type="ECO:0000313" key="3">
    <source>
        <dbReference type="Proteomes" id="UP000264217"/>
    </source>
</evidence>
<dbReference type="EMBL" id="QWDC01000004">
    <property type="protein sequence ID" value="RFZ90314.1"/>
    <property type="molecule type" value="Genomic_DNA"/>
</dbReference>
<comment type="caution">
    <text evidence="2">The sequence shown here is derived from an EMBL/GenBank/DDBJ whole genome shotgun (WGS) entry which is preliminary data.</text>
</comment>
<accession>A0A372NMY7</accession>
<dbReference type="RefSeq" id="WP_117393728.1">
    <property type="nucleotide sequence ID" value="NZ_QWDC01000004.1"/>
</dbReference>